<sequence>VIIGGSLGGMQCMEWSIAYPNRLKHTFVIAAAAKLSTQNIAFNEVARQVIRSDRDFNEGHYYKNDNKPIHGLMQARMLGHITYLSDDALDEKFGRQLRDGEIKFGYDVEFQIESYLRHQGRSFVDRFDANSYLLLTKVLDYFDPAATSNGDLAKAMSPATAKFLIISFSSDWRFSPSRSKEIMSALLETNKQVSYIEIQSKQGHDSFLKAIPRYHEVMEAALNRIAGEIGIQ</sequence>
<dbReference type="PANTHER" id="PTHR32268:SF11">
    <property type="entry name" value="HOMOSERINE O-ACETYLTRANSFERASE"/>
    <property type="match status" value="1"/>
</dbReference>
<keyword evidence="2" id="KW-0963">Cytoplasm</keyword>
<dbReference type="AlphaFoldDB" id="A0A382XIC7"/>
<dbReference type="FunFam" id="1.10.1740.110:FF:000001">
    <property type="entry name" value="Homoserine O-acetyltransferase"/>
    <property type="match status" value="1"/>
</dbReference>
<name>A0A382XIC7_9ZZZZ</name>
<proteinExistence type="predicted"/>
<reference evidence="8" key="1">
    <citation type="submission" date="2018-05" db="EMBL/GenBank/DDBJ databases">
        <authorList>
            <person name="Lanie J.A."/>
            <person name="Ng W.-L."/>
            <person name="Kazmierczak K.M."/>
            <person name="Andrzejewski T.M."/>
            <person name="Davidsen T.M."/>
            <person name="Wayne K.J."/>
            <person name="Tettelin H."/>
            <person name="Glass J.I."/>
            <person name="Rusch D."/>
            <person name="Podicherti R."/>
            <person name="Tsui H.-C.T."/>
            <person name="Winkler M.E."/>
        </authorList>
    </citation>
    <scope>NUCLEOTIDE SEQUENCE</scope>
</reference>
<dbReference type="Gene3D" id="1.10.1740.110">
    <property type="match status" value="1"/>
</dbReference>
<organism evidence="8">
    <name type="scientific">marine metagenome</name>
    <dbReference type="NCBI Taxonomy" id="408172"/>
    <lineage>
        <taxon>unclassified sequences</taxon>
        <taxon>metagenomes</taxon>
        <taxon>ecological metagenomes</taxon>
    </lineage>
</organism>
<evidence type="ECO:0000256" key="6">
    <source>
        <dbReference type="ARBA" id="ARBA00023315"/>
    </source>
</evidence>
<dbReference type="GO" id="GO:0009086">
    <property type="term" value="P:methionine biosynthetic process"/>
    <property type="evidence" value="ECO:0007669"/>
    <property type="project" value="UniProtKB-KW"/>
</dbReference>
<evidence type="ECO:0000256" key="1">
    <source>
        <dbReference type="ARBA" id="ARBA00011738"/>
    </source>
</evidence>
<evidence type="ECO:0000256" key="4">
    <source>
        <dbReference type="ARBA" id="ARBA00022679"/>
    </source>
</evidence>
<dbReference type="InterPro" id="IPR000073">
    <property type="entry name" value="AB_hydrolase_1"/>
</dbReference>
<dbReference type="Gene3D" id="3.40.50.1820">
    <property type="entry name" value="alpha/beta hydrolase"/>
    <property type="match status" value="1"/>
</dbReference>
<feature type="non-terminal residue" evidence="8">
    <location>
        <position position="1"/>
    </location>
</feature>
<dbReference type="InterPro" id="IPR008220">
    <property type="entry name" value="HAT_MetX-like"/>
</dbReference>
<gene>
    <name evidence="8" type="ORF">METZ01_LOCUS423716</name>
</gene>
<dbReference type="GO" id="GO:0004414">
    <property type="term" value="F:homoserine O-acetyltransferase activity"/>
    <property type="evidence" value="ECO:0007669"/>
    <property type="project" value="TreeGrafter"/>
</dbReference>
<keyword evidence="3" id="KW-0028">Amino-acid biosynthesis</keyword>
<evidence type="ECO:0000256" key="2">
    <source>
        <dbReference type="ARBA" id="ARBA00022490"/>
    </source>
</evidence>
<comment type="subunit">
    <text evidence="1">Homodimer.</text>
</comment>
<dbReference type="GO" id="GO:0009092">
    <property type="term" value="P:homoserine metabolic process"/>
    <property type="evidence" value="ECO:0007669"/>
    <property type="project" value="TreeGrafter"/>
</dbReference>
<evidence type="ECO:0000313" key="8">
    <source>
        <dbReference type="EMBL" id="SVD70862.1"/>
    </source>
</evidence>
<feature type="domain" description="AB hydrolase-1" evidence="7">
    <location>
        <begin position="1"/>
        <end position="195"/>
    </location>
</feature>
<accession>A0A382XIC7</accession>
<dbReference type="InterPro" id="IPR029058">
    <property type="entry name" value="AB_hydrolase_fold"/>
</dbReference>
<dbReference type="Pfam" id="PF00561">
    <property type="entry name" value="Abhydrolase_1"/>
    <property type="match status" value="1"/>
</dbReference>
<evidence type="ECO:0000259" key="7">
    <source>
        <dbReference type="Pfam" id="PF00561"/>
    </source>
</evidence>
<dbReference type="PANTHER" id="PTHR32268">
    <property type="entry name" value="HOMOSERINE O-ACETYLTRANSFERASE"/>
    <property type="match status" value="1"/>
</dbReference>
<evidence type="ECO:0000256" key="5">
    <source>
        <dbReference type="ARBA" id="ARBA00023167"/>
    </source>
</evidence>
<keyword evidence="4" id="KW-0808">Transferase</keyword>
<dbReference type="EMBL" id="UINC01168039">
    <property type="protein sequence ID" value="SVD70862.1"/>
    <property type="molecule type" value="Genomic_DNA"/>
</dbReference>
<dbReference type="SUPFAM" id="SSF53474">
    <property type="entry name" value="alpha/beta-Hydrolases"/>
    <property type="match status" value="1"/>
</dbReference>
<keyword evidence="5" id="KW-0486">Methionine biosynthesis</keyword>
<evidence type="ECO:0000256" key="3">
    <source>
        <dbReference type="ARBA" id="ARBA00022605"/>
    </source>
</evidence>
<dbReference type="PIRSF" id="PIRSF000443">
    <property type="entry name" value="Homoser_Ac_trans"/>
    <property type="match status" value="1"/>
</dbReference>
<protein>
    <recommendedName>
        <fullName evidence="7">AB hydrolase-1 domain-containing protein</fullName>
    </recommendedName>
</protein>
<keyword evidence="6" id="KW-0012">Acyltransferase</keyword>